<feature type="transmembrane region" description="Helical" evidence="8">
    <location>
        <begin position="112"/>
        <end position="131"/>
    </location>
</feature>
<evidence type="ECO:0000256" key="6">
    <source>
        <dbReference type="ARBA" id="ARBA00022989"/>
    </source>
</evidence>
<feature type="transmembrane region" description="Helical" evidence="8">
    <location>
        <begin position="351"/>
        <end position="371"/>
    </location>
</feature>
<reference evidence="11" key="1">
    <citation type="submission" date="2006-04" db="EMBL/GenBank/DDBJ databases">
        <authorList>
            <person name="Seshadri R."/>
            <person name="Federici B.A."/>
        </authorList>
    </citation>
    <scope>NUCLEOTIDE SEQUENCE [LARGE SCALE GENOMIC DNA]</scope>
</reference>
<keyword evidence="6 8" id="KW-1133">Transmembrane helix</keyword>
<dbReference type="GO" id="GO:0009103">
    <property type="term" value="P:lipopolysaccharide biosynthetic process"/>
    <property type="evidence" value="ECO:0007669"/>
    <property type="project" value="UniProtKB-ARBA"/>
</dbReference>
<evidence type="ECO:0000256" key="1">
    <source>
        <dbReference type="ARBA" id="ARBA00004651"/>
    </source>
</evidence>
<feature type="transmembrane region" description="Helical" evidence="8">
    <location>
        <begin position="203"/>
        <end position="226"/>
    </location>
</feature>
<dbReference type="InterPro" id="IPR038731">
    <property type="entry name" value="RgtA/B/C-like"/>
</dbReference>
<evidence type="ECO:0000256" key="2">
    <source>
        <dbReference type="ARBA" id="ARBA00022475"/>
    </source>
</evidence>
<evidence type="ECO:0000256" key="8">
    <source>
        <dbReference type="SAM" id="Phobius"/>
    </source>
</evidence>
<organism evidence="11 12">
    <name type="scientific">Rickettsiella grylli</name>
    <dbReference type="NCBI Taxonomy" id="59196"/>
    <lineage>
        <taxon>Bacteria</taxon>
        <taxon>Pseudomonadati</taxon>
        <taxon>Pseudomonadota</taxon>
        <taxon>Gammaproteobacteria</taxon>
        <taxon>Legionellales</taxon>
        <taxon>Coxiellaceae</taxon>
        <taxon>Rickettsiella</taxon>
    </lineage>
</organism>
<keyword evidence="5 8" id="KW-0812">Transmembrane</keyword>
<feature type="transmembrane region" description="Helical" evidence="8">
    <location>
        <begin position="328"/>
        <end position="345"/>
    </location>
</feature>
<dbReference type="PANTHER" id="PTHR33908">
    <property type="entry name" value="MANNOSYLTRANSFERASE YKCB-RELATED"/>
    <property type="match status" value="1"/>
</dbReference>
<evidence type="ECO:0000259" key="10">
    <source>
        <dbReference type="Pfam" id="PF18583"/>
    </source>
</evidence>
<feature type="domain" description="Glycosyltransferase RgtA/B/C/D-like" evidence="9">
    <location>
        <begin position="110"/>
        <end position="253"/>
    </location>
</feature>
<accession>A8PP95</accession>
<dbReference type="eggNOG" id="COG1807">
    <property type="taxonomic scope" value="Bacteria"/>
</dbReference>
<dbReference type="OrthoDB" id="9775035at2"/>
<feature type="domain" description="Aminoarabinose transferase C-terminal" evidence="10">
    <location>
        <begin position="471"/>
        <end position="573"/>
    </location>
</feature>
<keyword evidence="3 11" id="KW-0328">Glycosyltransferase</keyword>
<dbReference type="EMBL" id="AAQJ02000001">
    <property type="protein sequence ID" value="EDP46365.1"/>
    <property type="molecule type" value="Genomic_DNA"/>
</dbReference>
<dbReference type="Pfam" id="PF13231">
    <property type="entry name" value="PMT_2"/>
    <property type="match status" value="1"/>
</dbReference>
<gene>
    <name evidence="11" type="ORF">RICGR_1238</name>
</gene>
<feature type="transmembrane region" description="Helical" evidence="8">
    <location>
        <begin position="143"/>
        <end position="159"/>
    </location>
</feature>
<protein>
    <submittedName>
        <fullName evidence="11">Dolichyl-phosphate-mannose-protein mannosyltransferase family protein</fullName>
    </submittedName>
</protein>
<evidence type="ECO:0000256" key="5">
    <source>
        <dbReference type="ARBA" id="ARBA00022692"/>
    </source>
</evidence>
<keyword evidence="4" id="KW-0808">Transferase</keyword>
<feature type="transmembrane region" description="Helical" evidence="8">
    <location>
        <begin position="410"/>
        <end position="433"/>
    </location>
</feature>
<evidence type="ECO:0000256" key="4">
    <source>
        <dbReference type="ARBA" id="ARBA00022679"/>
    </source>
</evidence>
<name>A8PP95_9COXI</name>
<dbReference type="GO" id="GO:0010041">
    <property type="term" value="P:response to iron(III) ion"/>
    <property type="evidence" value="ECO:0007669"/>
    <property type="project" value="TreeGrafter"/>
</dbReference>
<feature type="transmembrane region" description="Helical" evidence="8">
    <location>
        <begin position="289"/>
        <end position="307"/>
    </location>
</feature>
<sequence length="584" mass="67617">MLSNLQNSNKKSWYVDLILLAVGIAFAFGLFLGTRPLSVPDEGRYAEIPREMLVLHDFVTPHLNGVKYFEKPPLVYWLQAGSISVLNPWIIQLEKKLNQSKRNQYFAPISEWTVRLPNALVGLLGCLFVYASGRILFERRTGLLSAIILASSLLYFSLARLVTLDMTLTVCLSVSLLSFLMATNQPPGFSRRCLFYNAYVFSALAVLTKGLVGILFPMMIVGTWILVLNQWYWLKKCFIPSGLLLFFIIVLPWHSLVQFRNPEFFQFYFIDQQFLRYSTSIAKRYQPDWFFIPVLMVGFLPWICFLPQAIRSHFPRSRNELKKKNNSIFLLLWISLIFIFFSFSHSKLIPYVLPIFPALALLTGHFFSTYWEKPDIKWGYFILSGIGLGLGGIGFVGLTKNSFIILSQTAQFFLIASYRVFLFSSLIASFLVIQKKLEGAFLTLAVGNVISFLIIFNGIPYEDTRSIKPLVIQLNPLLKPNDKVVVYYEYYQDLPFYLNRRVITVNIDGELGFGMRHQSMRHWAIKDFNFWPTWNSSTHIYMITNKEVYQQLSKQKKYLIYLIAKTPQNVLLTNHLEKNNSLYH</sequence>
<feature type="transmembrane region" description="Helical" evidence="8">
    <location>
        <begin position="12"/>
        <end position="32"/>
    </location>
</feature>
<dbReference type="InterPro" id="IPR040845">
    <property type="entry name" value="Arnt_C"/>
</dbReference>
<dbReference type="GO" id="GO:0016763">
    <property type="term" value="F:pentosyltransferase activity"/>
    <property type="evidence" value="ECO:0007669"/>
    <property type="project" value="TreeGrafter"/>
</dbReference>
<evidence type="ECO:0000256" key="3">
    <source>
        <dbReference type="ARBA" id="ARBA00022676"/>
    </source>
</evidence>
<dbReference type="Pfam" id="PF18583">
    <property type="entry name" value="Arnt_C"/>
    <property type="match status" value="1"/>
</dbReference>
<reference evidence="11" key="2">
    <citation type="submission" date="2007-10" db="EMBL/GenBank/DDBJ databases">
        <authorList>
            <person name="Myers G.S."/>
        </authorList>
    </citation>
    <scope>NUCLEOTIDE SEQUENCE [LARGE SCALE GENOMIC DNA]</scope>
</reference>
<evidence type="ECO:0000313" key="11">
    <source>
        <dbReference type="EMBL" id="EDP46365.1"/>
    </source>
</evidence>
<keyword evidence="7 8" id="KW-0472">Membrane</keyword>
<evidence type="ECO:0000256" key="7">
    <source>
        <dbReference type="ARBA" id="ARBA00023136"/>
    </source>
</evidence>
<evidence type="ECO:0000259" key="9">
    <source>
        <dbReference type="Pfam" id="PF13231"/>
    </source>
</evidence>
<feature type="transmembrane region" description="Helical" evidence="8">
    <location>
        <begin position="378"/>
        <end position="398"/>
    </location>
</feature>
<dbReference type="STRING" id="59196.RICGR_1238"/>
<feature type="transmembrane region" description="Helical" evidence="8">
    <location>
        <begin position="238"/>
        <end position="256"/>
    </location>
</feature>
<dbReference type="GO" id="GO:0005886">
    <property type="term" value="C:plasma membrane"/>
    <property type="evidence" value="ECO:0007669"/>
    <property type="project" value="UniProtKB-SubCell"/>
</dbReference>
<dbReference type="AlphaFoldDB" id="A8PP95"/>
<evidence type="ECO:0000313" key="12">
    <source>
        <dbReference type="Proteomes" id="UP000054075"/>
    </source>
</evidence>
<comment type="subcellular location">
    <subcellularLocation>
        <location evidence="1">Cell membrane</location>
        <topology evidence="1">Multi-pass membrane protein</topology>
    </subcellularLocation>
</comment>
<feature type="transmembrane region" description="Helical" evidence="8">
    <location>
        <begin position="440"/>
        <end position="459"/>
    </location>
</feature>
<dbReference type="InterPro" id="IPR050297">
    <property type="entry name" value="LipidA_mod_glycosyltrf_83"/>
</dbReference>
<keyword evidence="2" id="KW-1003">Cell membrane</keyword>
<dbReference type="Proteomes" id="UP000054075">
    <property type="component" value="Unassembled WGS sequence"/>
</dbReference>
<dbReference type="RefSeq" id="WP_006035345.1">
    <property type="nucleotide sequence ID" value="NZ_AAQJ02000001.1"/>
</dbReference>
<keyword evidence="12" id="KW-1185">Reference proteome</keyword>
<comment type="caution">
    <text evidence="11">The sequence shown here is derived from an EMBL/GenBank/DDBJ whole genome shotgun (WGS) entry which is preliminary data.</text>
</comment>
<dbReference type="PANTHER" id="PTHR33908:SF3">
    <property type="entry name" value="UNDECAPRENYL PHOSPHATE-ALPHA-4-AMINO-4-DEOXY-L-ARABINOSE ARABINOSYL TRANSFERASE"/>
    <property type="match status" value="1"/>
</dbReference>
<proteinExistence type="predicted"/>